<accession>A0A4V3CN37</accession>
<evidence type="ECO:0000313" key="2">
    <source>
        <dbReference type="Proteomes" id="UP000295087"/>
    </source>
</evidence>
<protein>
    <submittedName>
        <fullName evidence="1">Uncharacterized protein</fullName>
    </submittedName>
</protein>
<sequence>MRVNSLDGCLKRIMEIPGACGVTLVDGASGLAVAAVGAHDIVDEHEDAAGTTDVMRTVLACTALSSTAADDDVRELIVCRDKGFHLLHLLDGDFEGRLFVHAVFDGAAANLGMARYQLKAALEEMAGR</sequence>
<evidence type="ECO:0000313" key="1">
    <source>
        <dbReference type="EMBL" id="TDP32482.1"/>
    </source>
</evidence>
<dbReference type="EMBL" id="SNXK01000006">
    <property type="protein sequence ID" value="TDP32482.1"/>
    <property type="molecule type" value="Genomic_DNA"/>
</dbReference>
<proteinExistence type="predicted"/>
<dbReference type="SUPFAM" id="SSF103196">
    <property type="entry name" value="Roadblock/LC7 domain"/>
    <property type="match status" value="1"/>
</dbReference>
<organism evidence="1 2">
    <name type="scientific">Nocardia ignorata</name>
    <dbReference type="NCBI Taxonomy" id="145285"/>
    <lineage>
        <taxon>Bacteria</taxon>
        <taxon>Bacillati</taxon>
        <taxon>Actinomycetota</taxon>
        <taxon>Actinomycetes</taxon>
        <taxon>Mycobacteriales</taxon>
        <taxon>Nocardiaceae</taxon>
        <taxon>Nocardia</taxon>
    </lineage>
</organism>
<comment type="caution">
    <text evidence="1">The sequence shown here is derived from an EMBL/GenBank/DDBJ whole genome shotgun (WGS) entry which is preliminary data.</text>
</comment>
<name>A0A4V3CN37_NOCIG</name>
<dbReference type="Proteomes" id="UP000295087">
    <property type="component" value="Unassembled WGS sequence"/>
</dbReference>
<dbReference type="AlphaFoldDB" id="A0A4V3CN37"/>
<reference evidence="1 2" key="1">
    <citation type="submission" date="2019-03" db="EMBL/GenBank/DDBJ databases">
        <title>Genomic Encyclopedia of Type Strains, Phase IV (KMG-IV): sequencing the most valuable type-strain genomes for metagenomic binning, comparative biology and taxonomic classification.</title>
        <authorList>
            <person name="Goeker M."/>
        </authorList>
    </citation>
    <scope>NUCLEOTIDE SEQUENCE [LARGE SCALE GENOMIC DNA]</scope>
    <source>
        <strain evidence="1 2">DSM 44496</strain>
    </source>
</reference>
<gene>
    <name evidence="1" type="ORF">DFR75_106275</name>
</gene>
<dbReference type="Gene3D" id="3.30.450.30">
    <property type="entry name" value="Dynein light chain 2a, cytoplasmic"/>
    <property type="match status" value="1"/>
</dbReference>
<dbReference type="RefSeq" id="WP_243750036.1">
    <property type="nucleotide sequence ID" value="NZ_SNXK01000006.1"/>
</dbReference>
<keyword evidence="2" id="KW-1185">Reference proteome</keyword>